<keyword evidence="2" id="KW-1185">Reference proteome</keyword>
<accession>A0A1D7YPL5</accession>
<dbReference type="Proteomes" id="UP000094960">
    <property type="component" value="Chromosome"/>
</dbReference>
<organism evidence="1 2">
    <name type="scientific">Streptomyces fodineus</name>
    <dbReference type="NCBI Taxonomy" id="1904616"/>
    <lineage>
        <taxon>Bacteria</taxon>
        <taxon>Bacillati</taxon>
        <taxon>Actinomycetota</taxon>
        <taxon>Actinomycetes</taxon>
        <taxon>Kitasatosporales</taxon>
        <taxon>Streptomycetaceae</taxon>
        <taxon>Streptomyces</taxon>
    </lineage>
</organism>
<dbReference type="KEGG" id="spun:BFF78_36265"/>
<reference evidence="2" key="1">
    <citation type="submission" date="2016-09" db="EMBL/GenBank/DDBJ databases">
        <title>Streptomyces puniciscabiei strain:TW1S1 Genome sequencing and assembly.</title>
        <authorList>
            <person name="Kim M.-K."/>
            <person name="Kim S.B."/>
        </authorList>
    </citation>
    <scope>NUCLEOTIDE SEQUENCE [LARGE SCALE GENOMIC DNA]</scope>
    <source>
        <strain evidence="2">TW1S1</strain>
    </source>
</reference>
<protein>
    <submittedName>
        <fullName evidence="1">Uncharacterized protein</fullName>
    </submittedName>
</protein>
<evidence type="ECO:0000313" key="1">
    <source>
        <dbReference type="EMBL" id="AOR37535.1"/>
    </source>
</evidence>
<evidence type="ECO:0000313" key="2">
    <source>
        <dbReference type="Proteomes" id="UP000094960"/>
    </source>
</evidence>
<sequence length="217" mass="22849">MSFRYFLYVSDSKVDMLLPQIDPGFAARRTTEFGVNLPMVAAKRTTEPAQPDRFARLERVVGHLQDFGDLGTIDEPGQFFAGVLPMSSGALPDGGDASLVFFGGGNDRTVVGLGGSVRHLLGSVPGIDVAQAASSLPTMLDRLGAGSELEDEQLVDAIGDVSGRSHRAALTTVHQAVRRLQGPAQNLEFVAKRLLHGSGPGGVPVLLGSPIYVALVD</sequence>
<name>A0A1D7YPL5_9ACTN</name>
<dbReference type="NCBIfam" id="NF040893">
    <property type="entry name" value="SAVMC3_10250"/>
    <property type="match status" value="1"/>
</dbReference>
<gene>
    <name evidence="1" type="ORF">BFF78_36265</name>
</gene>
<dbReference type="EMBL" id="CP017248">
    <property type="protein sequence ID" value="AOR37535.1"/>
    <property type="molecule type" value="Genomic_DNA"/>
</dbReference>
<dbReference type="Pfam" id="PF22880">
    <property type="entry name" value="DUF7019"/>
    <property type="match status" value="1"/>
</dbReference>
<proteinExistence type="predicted"/>
<dbReference type="InterPro" id="IPR054284">
    <property type="entry name" value="DUF7019"/>
</dbReference>
<dbReference type="AlphaFoldDB" id="A0A1D7YPL5"/>